<proteinExistence type="predicted"/>
<dbReference type="AlphaFoldDB" id="A0A6P8ZMZ5"/>
<sequence length="379" mass="42899">METVDERVTEEVEALEAILMDDVSIKSAPNGIPYAVEAVVFPATADDTDQQYVRVTLEVKLTPGYPDNAPEVFLRNPRGLDDDQLRIIMEQIEEKCNNCCGDPVIYDLIELVREHLTSSNLPACPCTICLYGFSEGDHFIKTSCYHYYHAHCLAQHASKTEKFFNEEQEKLPHFQRSKTFEVLCPICREPIKCDVETLSKASLPLAVQNASIMEPDEKLREMQDYMSALYIQQKEKGGIIDPDAADNKVLLVNEPYYVVIKSVSQNLVGSSTSQSNCLGESCTNSEMATPEEEPETPRWRQRQIEQQERQRQRALQQRDGHGHGHGRPPQQPRLPKPPPPTKPEEDGDEDGVDGNGTQRSIGRQRRGRGRGARLNHRNR</sequence>
<dbReference type="GO" id="GO:0016567">
    <property type="term" value="P:protein ubiquitination"/>
    <property type="evidence" value="ECO:0007669"/>
    <property type="project" value="TreeGrafter"/>
</dbReference>
<dbReference type="InterPro" id="IPR001841">
    <property type="entry name" value="Znf_RING"/>
</dbReference>
<dbReference type="GO" id="GO:0033554">
    <property type="term" value="P:cellular response to stress"/>
    <property type="evidence" value="ECO:0007669"/>
    <property type="project" value="UniProtKB-ARBA"/>
</dbReference>
<feature type="compositionally biased region" description="Pro residues" evidence="4">
    <location>
        <begin position="329"/>
        <end position="341"/>
    </location>
</feature>
<gene>
    <name evidence="8" type="primary">LOC117645396</name>
</gene>
<feature type="domain" description="RWD" evidence="6">
    <location>
        <begin position="10"/>
        <end position="119"/>
    </location>
</feature>
<evidence type="ECO:0000256" key="1">
    <source>
        <dbReference type="ARBA" id="ARBA00022771"/>
    </source>
</evidence>
<dbReference type="GO" id="GO:0061630">
    <property type="term" value="F:ubiquitin protein ligase activity"/>
    <property type="evidence" value="ECO:0007669"/>
    <property type="project" value="InterPro"/>
</dbReference>
<dbReference type="GeneID" id="117645396"/>
<dbReference type="SUPFAM" id="SSF57850">
    <property type="entry name" value="RING/U-box"/>
    <property type="match status" value="1"/>
</dbReference>
<keyword evidence="7" id="KW-1185">Reference proteome</keyword>
<dbReference type="Gene3D" id="3.30.40.10">
    <property type="entry name" value="Zinc/RING finger domain, C3HC4 (zinc finger)"/>
    <property type="match status" value="1"/>
</dbReference>
<dbReference type="InterPro" id="IPR006575">
    <property type="entry name" value="RWD_dom"/>
</dbReference>
<feature type="compositionally biased region" description="Basic and acidic residues" evidence="4">
    <location>
        <begin position="295"/>
        <end position="322"/>
    </location>
</feature>
<dbReference type="GO" id="GO:0005634">
    <property type="term" value="C:nucleus"/>
    <property type="evidence" value="ECO:0007669"/>
    <property type="project" value="TreeGrafter"/>
</dbReference>
<dbReference type="FunFam" id="3.10.110.10:FF:000050">
    <property type="entry name" value="eIF-2-alpha kinase GCN2"/>
    <property type="match status" value="1"/>
</dbReference>
<dbReference type="Gene3D" id="3.10.110.10">
    <property type="entry name" value="Ubiquitin Conjugating Enzyme"/>
    <property type="match status" value="1"/>
</dbReference>
<dbReference type="Proteomes" id="UP000515158">
    <property type="component" value="Unplaced"/>
</dbReference>
<dbReference type="PROSITE" id="PS50908">
    <property type="entry name" value="RWD"/>
    <property type="match status" value="1"/>
</dbReference>
<keyword evidence="1 3" id="KW-0863">Zinc-finger</keyword>
<feature type="region of interest" description="Disordered" evidence="4">
    <location>
        <begin position="269"/>
        <end position="379"/>
    </location>
</feature>
<dbReference type="CDD" id="cd16470">
    <property type="entry name" value="RING-H2_RNF25"/>
    <property type="match status" value="1"/>
</dbReference>
<dbReference type="InterPro" id="IPR016135">
    <property type="entry name" value="UBQ-conjugating_enzyme/RWD"/>
</dbReference>
<dbReference type="SMART" id="SM00591">
    <property type="entry name" value="RWD"/>
    <property type="match status" value="1"/>
</dbReference>
<dbReference type="KEGG" id="tpal:117645396"/>
<dbReference type="InParanoid" id="A0A6P8ZMZ5"/>
<evidence type="ECO:0000259" key="5">
    <source>
        <dbReference type="PROSITE" id="PS50089"/>
    </source>
</evidence>
<dbReference type="PANTHER" id="PTHR13198:SF4">
    <property type="entry name" value="E3 UBIQUITIN-PROTEIN LIGASE RNF25"/>
    <property type="match status" value="1"/>
</dbReference>
<feature type="compositionally biased region" description="Basic residues" evidence="4">
    <location>
        <begin position="362"/>
        <end position="379"/>
    </location>
</feature>
<dbReference type="PROSITE" id="PS50089">
    <property type="entry name" value="ZF_RING_2"/>
    <property type="match status" value="1"/>
</dbReference>
<feature type="compositionally biased region" description="Polar residues" evidence="4">
    <location>
        <begin position="269"/>
        <end position="287"/>
    </location>
</feature>
<keyword evidence="1 3" id="KW-0479">Metal-binding</keyword>
<evidence type="ECO:0000256" key="4">
    <source>
        <dbReference type="SAM" id="MobiDB-lite"/>
    </source>
</evidence>
<dbReference type="GO" id="GO:0010468">
    <property type="term" value="P:regulation of gene expression"/>
    <property type="evidence" value="ECO:0007669"/>
    <property type="project" value="UniProtKB-ARBA"/>
</dbReference>
<evidence type="ECO:0000256" key="2">
    <source>
        <dbReference type="ARBA" id="ARBA00022833"/>
    </source>
</evidence>
<reference evidence="8" key="1">
    <citation type="submission" date="2025-08" db="UniProtKB">
        <authorList>
            <consortium name="RefSeq"/>
        </authorList>
    </citation>
    <scope>IDENTIFICATION</scope>
    <source>
        <tissue evidence="8">Total insect</tissue>
    </source>
</reference>
<accession>A0A6P8ZMZ5</accession>
<name>A0A6P8ZMZ5_THRPL</name>
<dbReference type="PANTHER" id="PTHR13198">
    <property type="entry name" value="RING FINGER PROTEIN 25"/>
    <property type="match status" value="1"/>
</dbReference>
<dbReference type="GO" id="GO:0008270">
    <property type="term" value="F:zinc ion binding"/>
    <property type="evidence" value="ECO:0007669"/>
    <property type="project" value="UniProtKB-KW"/>
</dbReference>
<evidence type="ECO:0000313" key="7">
    <source>
        <dbReference type="Proteomes" id="UP000515158"/>
    </source>
</evidence>
<dbReference type="FunFam" id="3.30.40.10:FF:000215">
    <property type="entry name" value="E3 ubiquitin-protein ligase RNF25"/>
    <property type="match status" value="1"/>
</dbReference>
<dbReference type="InterPro" id="IPR039133">
    <property type="entry name" value="RNF25"/>
</dbReference>
<dbReference type="SUPFAM" id="SSF54495">
    <property type="entry name" value="UBC-like"/>
    <property type="match status" value="1"/>
</dbReference>
<protein>
    <submittedName>
        <fullName evidence="8">E3 ubiquitin-protein ligase RNF25 isoform X1</fullName>
    </submittedName>
</protein>
<evidence type="ECO:0000256" key="3">
    <source>
        <dbReference type="PROSITE-ProRule" id="PRU00175"/>
    </source>
</evidence>
<evidence type="ECO:0000259" key="6">
    <source>
        <dbReference type="PROSITE" id="PS50908"/>
    </source>
</evidence>
<organism evidence="8">
    <name type="scientific">Thrips palmi</name>
    <name type="common">Melon thrips</name>
    <dbReference type="NCBI Taxonomy" id="161013"/>
    <lineage>
        <taxon>Eukaryota</taxon>
        <taxon>Metazoa</taxon>
        <taxon>Ecdysozoa</taxon>
        <taxon>Arthropoda</taxon>
        <taxon>Hexapoda</taxon>
        <taxon>Insecta</taxon>
        <taxon>Pterygota</taxon>
        <taxon>Neoptera</taxon>
        <taxon>Paraneoptera</taxon>
        <taxon>Thysanoptera</taxon>
        <taxon>Terebrantia</taxon>
        <taxon>Thripoidea</taxon>
        <taxon>Thripidae</taxon>
        <taxon>Thrips</taxon>
    </lineage>
</organism>
<dbReference type="GO" id="GO:0009893">
    <property type="term" value="P:positive regulation of metabolic process"/>
    <property type="evidence" value="ECO:0007669"/>
    <property type="project" value="UniProtKB-ARBA"/>
</dbReference>
<dbReference type="CDD" id="cd23818">
    <property type="entry name" value="RWD_RNF25"/>
    <property type="match status" value="1"/>
</dbReference>
<dbReference type="SMART" id="SM00184">
    <property type="entry name" value="RING"/>
    <property type="match status" value="1"/>
</dbReference>
<evidence type="ECO:0000313" key="8">
    <source>
        <dbReference type="RefSeq" id="XP_034241464.1"/>
    </source>
</evidence>
<dbReference type="FunCoup" id="A0A6P8ZMZ5">
    <property type="interactions" value="1959"/>
</dbReference>
<dbReference type="Pfam" id="PF05773">
    <property type="entry name" value="RWD"/>
    <property type="match status" value="1"/>
</dbReference>
<dbReference type="OrthoDB" id="432311at2759"/>
<dbReference type="InterPro" id="IPR013083">
    <property type="entry name" value="Znf_RING/FYVE/PHD"/>
</dbReference>
<dbReference type="RefSeq" id="XP_034241464.1">
    <property type="nucleotide sequence ID" value="XM_034385573.1"/>
</dbReference>
<feature type="domain" description="RING-type" evidence="5">
    <location>
        <begin position="126"/>
        <end position="188"/>
    </location>
</feature>
<keyword evidence="2" id="KW-0862">Zinc</keyword>
<dbReference type="GO" id="GO:0051246">
    <property type="term" value="P:regulation of protein metabolic process"/>
    <property type="evidence" value="ECO:0007669"/>
    <property type="project" value="UniProtKB-ARBA"/>
</dbReference>